<proteinExistence type="predicted"/>
<reference evidence="2 3" key="1">
    <citation type="submission" date="2018-07" db="EMBL/GenBank/DDBJ databases">
        <title>Genomic Encyclopedia of Type Strains, Phase IV (KMG-IV): sequencing the most valuable type-strain genomes for metagenomic binning, comparative biology and taxonomic classification.</title>
        <authorList>
            <person name="Goeker M."/>
        </authorList>
    </citation>
    <scope>NUCLEOTIDE SEQUENCE [LARGE SCALE GENOMIC DNA]</scope>
    <source>
        <strain evidence="2 3">DSM 16500</strain>
    </source>
</reference>
<sequence>MKWKQVNPKLLLNLFLIAVIFGLSPEAFSQIRITPGIEAQPINVTPSPSPKGTSTLNTPLSPTNVTVKYPSQTIPTAPVSSEQYGLLPSCPGDPAPTTSISYITGFSWPGGFTSATRPTTPKCPDINNRWPEDARGDQGFTIFTDAYGTGRIVSTSMFFCPDICTVTRSVTTSGNQITSTQSPVCPVGYTQVGQFNMQREIIYNPSASPVTNITSQATINNYISSGWTCSVTGSTGTRPLCDDDNPNLSLGVNTSIPTNAGTFIGQYYSVSSVGCYINSFCSGITMDCDLARLFTGFQDPYRNYYYRYRLIVCNPPASGLYYTDHRISASLICARTKPEWHDRK</sequence>
<evidence type="ECO:0000313" key="3">
    <source>
        <dbReference type="Proteomes" id="UP000254720"/>
    </source>
</evidence>
<evidence type="ECO:0000313" key="2">
    <source>
        <dbReference type="EMBL" id="RDI46514.1"/>
    </source>
</evidence>
<organism evidence="2 3">
    <name type="scientific">Aquicella lusitana</name>
    <dbReference type="NCBI Taxonomy" id="254246"/>
    <lineage>
        <taxon>Bacteria</taxon>
        <taxon>Pseudomonadati</taxon>
        <taxon>Pseudomonadota</taxon>
        <taxon>Gammaproteobacteria</taxon>
        <taxon>Legionellales</taxon>
        <taxon>Coxiellaceae</taxon>
        <taxon>Aquicella</taxon>
    </lineage>
</organism>
<comment type="caution">
    <text evidence="2">The sequence shown here is derived from an EMBL/GenBank/DDBJ whole genome shotgun (WGS) entry which is preliminary data.</text>
</comment>
<accession>A0A370GVB6</accession>
<dbReference type="Proteomes" id="UP000254720">
    <property type="component" value="Unassembled WGS sequence"/>
</dbReference>
<evidence type="ECO:0000256" key="1">
    <source>
        <dbReference type="SAM" id="MobiDB-lite"/>
    </source>
</evidence>
<name>A0A370GVB6_9COXI</name>
<feature type="region of interest" description="Disordered" evidence="1">
    <location>
        <begin position="40"/>
        <end position="59"/>
    </location>
</feature>
<protein>
    <submittedName>
        <fullName evidence="2">Uncharacterized protein</fullName>
    </submittedName>
</protein>
<dbReference type="EMBL" id="QQAX01000005">
    <property type="protein sequence ID" value="RDI46514.1"/>
    <property type="molecule type" value="Genomic_DNA"/>
</dbReference>
<dbReference type="RefSeq" id="WP_114833809.1">
    <property type="nucleotide sequence ID" value="NZ_LR699114.1"/>
</dbReference>
<feature type="compositionally biased region" description="Polar residues" evidence="1">
    <location>
        <begin position="42"/>
        <end position="59"/>
    </location>
</feature>
<dbReference type="AlphaFoldDB" id="A0A370GVB6"/>
<keyword evidence="3" id="KW-1185">Reference proteome</keyword>
<gene>
    <name evidence="2" type="ORF">C8D86_10538</name>
</gene>